<dbReference type="InterPro" id="IPR038637">
    <property type="entry name" value="NPCBM_sf"/>
</dbReference>
<name>A0A9X3S747_9ACTN</name>
<keyword evidence="3" id="KW-1185">Reference proteome</keyword>
<dbReference type="InterPro" id="IPR029044">
    <property type="entry name" value="Nucleotide-diphossugar_trans"/>
</dbReference>
<dbReference type="Pfam" id="PF13578">
    <property type="entry name" value="Methyltransf_24"/>
    <property type="match status" value="1"/>
</dbReference>
<dbReference type="InterPro" id="IPR029063">
    <property type="entry name" value="SAM-dependent_MTases_sf"/>
</dbReference>
<dbReference type="AlphaFoldDB" id="A0A9X3S747"/>
<dbReference type="SMART" id="SM00776">
    <property type="entry name" value="NPCBM"/>
    <property type="match status" value="1"/>
</dbReference>
<dbReference type="InterPro" id="IPR008979">
    <property type="entry name" value="Galactose-bd-like_sf"/>
</dbReference>
<dbReference type="Gene3D" id="3.90.550.10">
    <property type="entry name" value="Spore Coat Polysaccharide Biosynthesis Protein SpsA, Chain A"/>
    <property type="match status" value="1"/>
</dbReference>
<organism evidence="2 3">
    <name type="scientific">Solirubrobacter ginsenosidimutans</name>
    <dbReference type="NCBI Taxonomy" id="490573"/>
    <lineage>
        <taxon>Bacteria</taxon>
        <taxon>Bacillati</taxon>
        <taxon>Actinomycetota</taxon>
        <taxon>Thermoleophilia</taxon>
        <taxon>Solirubrobacterales</taxon>
        <taxon>Solirubrobacteraceae</taxon>
        <taxon>Solirubrobacter</taxon>
    </lineage>
</organism>
<proteinExistence type="predicted"/>
<dbReference type="SUPFAM" id="SSF53335">
    <property type="entry name" value="S-adenosyl-L-methionine-dependent methyltransferases"/>
    <property type="match status" value="1"/>
</dbReference>
<dbReference type="Proteomes" id="UP001149140">
    <property type="component" value="Unassembled WGS sequence"/>
</dbReference>
<dbReference type="InterPro" id="IPR013222">
    <property type="entry name" value="Glyco_hyd_98_carb-bd"/>
</dbReference>
<accession>A0A9X3S747</accession>
<dbReference type="RefSeq" id="WP_270044983.1">
    <property type="nucleotide sequence ID" value="NZ_JAPDOD010000051.1"/>
</dbReference>
<dbReference type="Gene3D" id="3.40.50.150">
    <property type="entry name" value="Vaccinia Virus protein VP39"/>
    <property type="match status" value="1"/>
</dbReference>
<feature type="domain" description="Glycosyl hydrolase family 98 putative carbohydrate-binding module" evidence="1">
    <location>
        <begin position="2"/>
        <end position="140"/>
    </location>
</feature>
<dbReference type="SUPFAM" id="SSF49785">
    <property type="entry name" value="Galactose-binding domain-like"/>
    <property type="match status" value="1"/>
</dbReference>
<evidence type="ECO:0000313" key="2">
    <source>
        <dbReference type="EMBL" id="MDA0165721.1"/>
    </source>
</evidence>
<evidence type="ECO:0000313" key="3">
    <source>
        <dbReference type="Proteomes" id="UP001149140"/>
    </source>
</evidence>
<dbReference type="EMBL" id="JAPDOD010000051">
    <property type="protein sequence ID" value="MDA0165721.1"/>
    <property type="molecule type" value="Genomic_DNA"/>
</dbReference>
<gene>
    <name evidence="2" type="ORF">OM076_35970</name>
</gene>
<reference evidence="2" key="1">
    <citation type="submission" date="2022-10" db="EMBL/GenBank/DDBJ databases">
        <title>The WGS of Solirubrobacter ginsenosidimutans DSM 21036.</title>
        <authorList>
            <person name="Jiang Z."/>
        </authorList>
    </citation>
    <scope>NUCLEOTIDE SEQUENCE</scope>
    <source>
        <strain evidence="2">DSM 21036</strain>
    </source>
</reference>
<dbReference type="Pfam" id="PF08305">
    <property type="entry name" value="NPCBM"/>
    <property type="match status" value="1"/>
</dbReference>
<sequence>MTTSFLDAHAALQSRVGYGTLGVGGRLGYEGKDVVVWGQTFEHALSTHAPARVLYHLGGASTRFQCSVAFNDDVAHTSAWADFAVVADGREIAAARGVCAGEPPRALAANIAGAQLLELVVTTTHWDSCHTLWLEPRVDGTLNELPTDTLVDCLGFSKIGVPPALPVAERCIATLVSPGYEQLLDDMLGSVVANGGCPDAQIVVFLLGTSPACEQVVGKYRAIPVRCRPVRPIIIGSKAILYSAARVLPARRILCLDADTLVLDELGPLFGALDVCRPDAILVGRESHEANAFRDLTDALERIYGGQAGDVERILGEADGEGSYPLVLNDGVFAGTREALLALDATLRAMPGTVQWLNERADITWRNQFLFNLALARLGSGVELDPTNNLQTHTAEVEVHDLSLRPEVRWQGRRVRILHSSGNGRHRHPQLRGLYGDVAEPIVGPGDGDGYAQFLAALRPWLGRHGVPGLAQTFYGAQDGQGAPPRDPSTFPVLALLHYVIRASGCVRVFETGTANGVSAACMAAAVAHRPGGRVVTYDTHVYPGAEQLWSALPESMRGALEPRRGDSLAGLRAALDAGERYDAALLDSVHTEEHLWAEFELATQLVRPGAPILAHDWRWLEGIQRALDRIAAAGYGIVRLLGPGAVEEERGLGLALIENRS</sequence>
<comment type="caution">
    <text evidence="2">The sequence shown here is derived from an EMBL/GenBank/DDBJ whole genome shotgun (WGS) entry which is preliminary data.</text>
</comment>
<protein>
    <submittedName>
        <fullName evidence="2">NPCBM/NEW2 domain-containing protein</fullName>
    </submittedName>
</protein>
<evidence type="ECO:0000259" key="1">
    <source>
        <dbReference type="SMART" id="SM00776"/>
    </source>
</evidence>
<dbReference type="Gene3D" id="2.60.120.1060">
    <property type="entry name" value="NPCBM/NEW2 domain"/>
    <property type="match status" value="1"/>
</dbReference>